<evidence type="ECO:0000256" key="1">
    <source>
        <dbReference type="SAM" id="MobiDB-lite"/>
    </source>
</evidence>
<dbReference type="InterPro" id="IPR018247">
    <property type="entry name" value="EF_Hand_1_Ca_BS"/>
</dbReference>
<dbReference type="InterPro" id="IPR011992">
    <property type="entry name" value="EF-hand-dom_pair"/>
</dbReference>
<feature type="domain" description="EF-hand" evidence="3">
    <location>
        <begin position="36"/>
        <end position="54"/>
    </location>
</feature>
<protein>
    <recommendedName>
        <fullName evidence="3">EF-hand domain-containing protein</fullName>
    </recommendedName>
</protein>
<feature type="chain" id="PRO_5003307915" description="EF-hand domain-containing protein" evidence="2">
    <location>
        <begin position="23"/>
        <end position="114"/>
    </location>
</feature>
<evidence type="ECO:0000313" key="5">
    <source>
        <dbReference type="Proteomes" id="UP000007844"/>
    </source>
</evidence>
<dbReference type="Gene3D" id="1.10.238.10">
    <property type="entry name" value="EF-hand"/>
    <property type="match status" value="1"/>
</dbReference>
<dbReference type="InterPro" id="IPR002048">
    <property type="entry name" value="EF_hand_dom"/>
</dbReference>
<gene>
    <name evidence="4" type="ORF">Desaf_0651</name>
</gene>
<dbReference type="EMBL" id="CP003221">
    <property type="protein sequence ID" value="EGJ49003.1"/>
    <property type="molecule type" value="Genomic_DNA"/>
</dbReference>
<dbReference type="Pfam" id="PF13202">
    <property type="entry name" value="EF-hand_5"/>
    <property type="match status" value="2"/>
</dbReference>
<feature type="signal peptide" evidence="2">
    <location>
        <begin position="1"/>
        <end position="22"/>
    </location>
</feature>
<sequence precursor="true">MYKLPFAATCAMMLSLVGAAHSADVAGEEGIADWSLFESMDADRNGWISQLEFQGYCLDNPEAQPPFADIDTDQNGTVSWQEWAFSGAEEFEADNPESKASTDLISNGGGSRPE</sequence>
<dbReference type="SUPFAM" id="SSF47473">
    <property type="entry name" value="EF-hand"/>
    <property type="match status" value="1"/>
</dbReference>
<feature type="domain" description="EF-hand" evidence="3">
    <location>
        <begin position="67"/>
        <end position="83"/>
    </location>
</feature>
<evidence type="ECO:0000256" key="2">
    <source>
        <dbReference type="SAM" id="SignalP"/>
    </source>
</evidence>
<name>F3YUP9_DESAF</name>
<keyword evidence="5" id="KW-1185">Reference proteome</keyword>
<organism evidence="4 5">
    <name type="scientific">Desulfocurvibacter africanus subsp. africanus str. Walvis Bay</name>
    <dbReference type="NCBI Taxonomy" id="690850"/>
    <lineage>
        <taxon>Bacteria</taxon>
        <taxon>Pseudomonadati</taxon>
        <taxon>Thermodesulfobacteriota</taxon>
        <taxon>Desulfovibrionia</taxon>
        <taxon>Desulfovibrionales</taxon>
        <taxon>Desulfovibrionaceae</taxon>
        <taxon>Desulfocurvibacter</taxon>
    </lineage>
</organism>
<dbReference type="KEGG" id="daf:Desaf_0651"/>
<accession>F3YUP9</accession>
<keyword evidence="2" id="KW-0732">Signal</keyword>
<dbReference type="AlphaFoldDB" id="F3YUP9"/>
<evidence type="ECO:0000313" key="4">
    <source>
        <dbReference type="EMBL" id="EGJ49003.1"/>
    </source>
</evidence>
<dbReference type="PROSITE" id="PS00018">
    <property type="entry name" value="EF_HAND_1"/>
    <property type="match status" value="2"/>
</dbReference>
<dbReference type="GO" id="GO:0005509">
    <property type="term" value="F:calcium ion binding"/>
    <property type="evidence" value="ECO:0007669"/>
    <property type="project" value="InterPro"/>
</dbReference>
<dbReference type="RefSeq" id="WP_014258841.1">
    <property type="nucleotide sequence ID" value="NC_016629.1"/>
</dbReference>
<dbReference type="HOGENOM" id="CLU_2117032_0_0_7"/>
<reference evidence="4 5" key="1">
    <citation type="journal article" date="2011" name="J. Bacteriol.">
        <title>Genome sequence of the mercury-methylating and pleomorphic Desulfovibrio africanus Strain Walvis Bay.</title>
        <authorList>
            <person name="Brown S.D."/>
            <person name="Wall J.D."/>
            <person name="Kucken A.M."/>
            <person name="Gilmour C.C."/>
            <person name="Podar M."/>
            <person name="Brandt C.C."/>
            <person name="Teshima H."/>
            <person name="Detter J.C."/>
            <person name="Han C.S."/>
            <person name="Land M.L."/>
            <person name="Lucas S."/>
            <person name="Han J."/>
            <person name="Pennacchio L."/>
            <person name="Nolan M."/>
            <person name="Pitluck S."/>
            <person name="Woyke T."/>
            <person name="Goodwin L."/>
            <person name="Palumbo A.V."/>
            <person name="Elias D.A."/>
        </authorList>
    </citation>
    <scope>NUCLEOTIDE SEQUENCE [LARGE SCALE GENOMIC DNA]</scope>
    <source>
        <strain evidence="4 5">Walvis Bay</strain>
    </source>
</reference>
<feature type="region of interest" description="Disordered" evidence="1">
    <location>
        <begin position="88"/>
        <end position="114"/>
    </location>
</feature>
<evidence type="ECO:0000259" key="3">
    <source>
        <dbReference type="Pfam" id="PF13202"/>
    </source>
</evidence>
<proteinExistence type="predicted"/>
<dbReference type="Proteomes" id="UP000007844">
    <property type="component" value="Chromosome"/>
</dbReference>